<evidence type="ECO:0000259" key="1">
    <source>
        <dbReference type="Pfam" id="PF22480"/>
    </source>
</evidence>
<gene>
    <name evidence="2" type="ORF">ACFO6W_10255</name>
</gene>
<sequence>MEQLISEEFMEYKRRPTVKEKKLIDILVQKSSIPYNKDWDKELMVRSMSDGGMGSLYLYPKDCKDELRRFGKQISEVTFKDKDGVDVVVSLNTDDKGNLYELDIWKTDFNQLVEIPDNLEIV</sequence>
<feature type="domain" description="DUF6984" evidence="1">
    <location>
        <begin position="13"/>
        <end position="116"/>
    </location>
</feature>
<dbReference type="EMBL" id="JBHSGN010000067">
    <property type="protein sequence ID" value="MFC4674078.1"/>
    <property type="molecule type" value="Genomic_DNA"/>
</dbReference>
<protein>
    <submittedName>
        <fullName evidence="2">DUF6984 family protein</fullName>
    </submittedName>
</protein>
<dbReference type="Pfam" id="PF22480">
    <property type="entry name" value="DUF6984"/>
    <property type="match status" value="1"/>
</dbReference>
<evidence type="ECO:0000313" key="3">
    <source>
        <dbReference type="Proteomes" id="UP001596023"/>
    </source>
</evidence>
<dbReference type="Proteomes" id="UP001596023">
    <property type="component" value="Unassembled WGS sequence"/>
</dbReference>
<accession>A0ABV9KWD6</accession>
<comment type="caution">
    <text evidence="2">The sequence shown here is derived from an EMBL/GenBank/DDBJ whole genome shotgun (WGS) entry which is preliminary data.</text>
</comment>
<evidence type="ECO:0000313" key="2">
    <source>
        <dbReference type="EMBL" id="MFC4674078.1"/>
    </source>
</evidence>
<keyword evidence="3" id="KW-1185">Reference proteome</keyword>
<dbReference type="InterPro" id="IPR054253">
    <property type="entry name" value="DUF6984"/>
</dbReference>
<organism evidence="2 3">
    <name type="scientific">Dysgonomonas termitidis</name>
    <dbReference type="NCBI Taxonomy" id="1516126"/>
    <lineage>
        <taxon>Bacteria</taxon>
        <taxon>Pseudomonadati</taxon>
        <taxon>Bacteroidota</taxon>
        <taxon>Bacteroidia</taxon>
        <taxon>Bacteroidales</taxon>
        <taxon>Dysgonomonadaceae</taxon>
        <taxon>Dysgonomonas</taxon>
    </lineage>
</organism>
<proteinExistence type="predicted"/>
<name>A0ABV9KWD6_9BACT</name>
<reference evidence="3" key="1">
    <citation type="journal article" date="2019" name="Int. J. Syst. Evol. Microbiol.">
        <title>The Global Catalogue of Microorganisms (GCM) 10K type strain sequencing project: providing services to taxonomists for standard genome sequencing and annotation.</title>
        <authorList>
            <consortium name="The Broad Institute Genomics Platform"/>
            <consortium name="The Broad Institute Genome Sequencing Center for Infectious Disease"/>
            <person name="Wu L."/>
            <person name="Ma J."/>
        </authorList>
    </citation>
    <scope>NUCLEOTIDE SEQUENCE [LARGE SCALE GENOMIC DNA]</scope>
    <source>
        <strain evidence="3">CCUG 66188</strain>
    </source>
</reference>
<dbReference type="RefSeq" id="WP_379996005.1">
    <property type="nucleotide sequence ID" value="NZ_JBHSGN010000067.1"/>
</dbReference>